<name>A0A2P2QC34_RHIMU</name>
<feature type="region of interest" description="Disordered" evidence="1">
    <location>
        <begin position="1"/>
        <end position="22"/>
    </location>
</feature>
<reference evidence="2" key="1">
    <citation type="submission" date="2018-02" db="EMBL/GenBank/DDBJ databases">
        <title>Rhizophora mucronata_Transcriptome.</title>
        <authorList>
            <person name="Meera S.P."/>
            <person name="Sreeshan A."/>
            <person name="Augustine A."/>
        </authorList>
    </citation>
    <scope>NUCLEOTIDE SEQUENCE</scope>
    <source>
        <tissue evidence="2">Leaf</tissue>
    </source>
</reference>
<accession>A0A2P2QC34</accession>
<evidence type="ECO:0000313" key="2">
    <source>
        <dbReference type="EMBL" id="MBX64477.1"/>
    </source>
</evidence>
<organism evidence="2">
    <name type="scientific">Rhizophora mucronata</name>
    <name type="common">Asiatic mangrove</name>
    <dbReference type="NCBI Taxonomy" id="61149"/>
    <lineage>
        <taxon>Eukaryota</taxon>
        <taxon>Viridiplantae</taxon>
        <taxon>Streptophyta</taxon>
        <taxon>Embryophyta</taxon>
        <taxon>Tracheophyta</taxon>
        <taxon>Spermatophyta</taxon>
        <taxon>Magnoliopsida</taxon>
        <taxon>eudicotyledons</taxon>
        <taxon>Gunneridae</taxon>
        <taxon>Pentapetalae</taxon>
        <taxon>rosids</taxon>
        <taxon>fabids</taxon>
        <taxon>Malpighiales</taxon>
        <taxon>Rhizophoraceae</taxon>
        <taxon>Rhizophora</taxon>
    </lineage>
</organism>
<protein>
    <submittedName>
        <fullName evidence="2">Uncharacterized protein</fullName>
    </submittedName>
</protein>
<sequence length="22" mass="2670">MDSEDDFWYRHSPRSVSQLGQE</sequence>
<proteinExistence type="predicted"/>
<dbReference type="EMBL" id="GGEC01083993">
    <property type="protein sequence ID" value="MBX64477.1"/>
    <property type="molecule type" value="Transcribed_RNA"/>
</dbReference>
<evidence type="ECO:0000256" key="1">
    <source>
        <dbReference type="SAM" id="MobiDB-lite"/>
    </source>
</evidence>
<dbReference type="AlphaFoldDB" id="A0A2P2QC34"/>